<comment type="subcellular location">
    <subcellularLocation>
        <location evidence="1">Cell membrane</location>
        <topology evidence="1">Multi-pass membrane protein</topology>
    </subcellularLocation>
</comment>
<keyword evidence="3 6" id="KW-0812">Transmembrane</keyword>
<dbReference type="InterPro" id="IPR020846">
    <property type="entry name" value="MFS_dom"/>
</dbReference>
<keyword evidence="4 6" id="KW-1133">Transmembrane helix</keyword>
<evidence type="ECO:0000256" key="1">
    <source>
        <dbReference type="ARBA" id="ARBA00004651"/>
    </source>
</evidence>
<dbReference type="PROSITE" id="PS50850">
    <property type="entry name" value="MFS"/>
    <property type="match status" value="1"/>
</dbReference>
<sequence>MLINRDYRRLWFGQAVSLVGNTVFDTSLLLWVGAVLLKGRSYAPAVSSALLAVIAAVTILVAPVAGVLADRWDKRRTMLRTELLRCVLIAGLTVLSALPAGVVPVWGTLTVIALTVVATTAAAQFFGPSRFVLIGDVVPSAHRGRASSYGQAASAMATIIGPPLAAPLLITAGVPWALGVNAASFLVSFMAIRSIRTPHPPSEPSRARPAAKSGVGAELLVGLRLVGAHRVLRAVLITGLIVMLGAGTLGALDVYFVSENLHAAPKWLGLLGAASGAGFLIGGLTSGFLGDRFGHTRIFTIALMTAAGAFLLYSRLGAITPAVAAIALFSVAAGTVETVTTPVLLGAVPRDHLGRVISVFAPTYKLASLISIAAAGAIVGAFPAGAHATVAGVAFGRIDTVFTATALLLLAGGVHAALALRGTHQQSLANND</sequence>
<protein>
    <submittedName>
        <fullName evidence="8">MFS family permease</fullName>
    </submittedName>
</protein>
<dbReference type="InterPro" id="IPR036259">
    <property type="entry name" value="MFS_trans_sf"/>
</dbReference>
<comment type="caution">
    <text evidence="8">The sequence shown here is derived from an EMBL/GenBank/DDBJ whole genome shotgun (WGS) entry which is preliminary data.</text>
</comment>
<feature type="transmembrane region" description="Helical" evidence="6">
    <location>
        <begin position="267"/>
        <end position="289"/>
    </location>
</feature>
<evidence type="ECO:0000256" key="5">
    <source>
        <dbReference type="ARBA" id="ARBA00023136"/>
    </source>
</evidence>
<feature type="transmembrane region" description="Helical" evidence="6">
    <location>
        <begin position="49"/>
        <end position="70"/>
    </location>
</feature>
<accession>A0A8J7KR95</accession>
<feature type="transmembrane region" description="Helical" evidence="6">
    <location>
        <begin position="322"/>
        <end position="345"/>
    </location>
</feature>
<evidence type="ECO:0000313" key="9">
    <source>
        <dbReference type="Proteomes" id="UP000622552"/>
    </source>
</evidence>
<dbReference type="InterPro" id="IPR011701">
    <property type="entry name" value="MFS"/>
</dbReference>
<keyword evidence="9" id="KW-1185">Reference proteome</keyword>
<dbReference type="Gene3D" id="1.20.1250.20">
    <property type="entry name" value="MFS general substrate transporter like domains"/>
    <property type="match status" value="1"/>
</dbReference>
<feature type="transmembrane region" description="Helical" evidence="6">
    <location>
        <begin position="12"/>
        <end position="37"/>
    </location>
</feature>
<feature type="transmembrane region" description="Helical" evidence="6">
    <location>
        <begin position="366"/>
        <end position="395"/>
    </location>
</feature>
<feature type="domain" description="Major facilitator superfamily (MFS) profile" evidence="7">
    <location>
        <begin position="1"/>
        <end position="424"/>
    </location>
</feature>
<dbReference type="PANTHER" id="PTHR23513:SF6">
    <property type="entry name" value="MAJOR FACILITATOR SUPERFAMILY ASSOCIATED DOMAIN-CONTAINING PROTEIN"/>
    <property type="match status" value="1"/>
</dbReference>
<organism evidence="8 9">
    <name type="scientific">Longispora fulva</name>
    <dbReference type="NCBI Taxonomy" id="619741"/>
    <lineage>
        <taxon>Bacteria</taxon>
        <taxon>Bacillati</taxon>
        <taxon>Actinomycetota</taxon>
        <taxon>Actinomycetes</taxon>
        <taxon>Micromonosporales</taxon>
        <taxon>Micromonosporaceae</taxon>
        <taxon>Longispora</taxon>
    </lineage>
</organism>
<evidence type="ECO:0000256" key="3">
    <source>
        <dbReference type="ARBA" id="ARBA00022692"/>
    </source>
</evidence>
<dbReference type="RefSeq" id="WP_197005087.1">
    <property type="nucleotide sequence ID" value="NZ_BONS01000017.1"/>
</dbReference>
<dbReference type="GO" id="GO:0022857">
    <property type="term" value="F:transmembrane transporter activity"/>
    <property type="evidence" value="ECO:0007669"/>
    <property type="project" value="InterPro"/>
</dbReference>
<evidence type="ECO:0000256" key="4">
    <source>
        <dbReference type="ARBA" id="ARBA00022989"/>
    </source>
</evidence>
<reference evidence="8" key="1">
    <citation type="submission" date="2020-11" db="EMBL/GenBank/DDBJ databases">
        <title>Sequencing the genomes of 1000 actinobacteria strains.</title>
        <authorList>
            <person name="Klenk H.-P."/>
        </authorList>
    </citation>
    <scope>NUCLEOTIDE SEQUENCE</scope>
    <source>
        <strain evidence="8">DSM 45356</strain>
    </source>
</reference>
<dbReference type="SUPFAM" id="SSF103473">
    <property type="entry name" value="MFS general substrate transporter"/>
    <property type="match status" value="1"/>
</dbReference>
<evidence type="ECO:0000256" key="2">
    <source>
        <dbReference type="ARBA" id="ARBA00022475"/>
    </source>
</evidence>
<feature type="transmembrane region" description="Helical" evidence="6">
    <location>
        <begin position="176"/>
        <end position="195"/>
    </location>
</feature>
<evidence type="ECO:0000256" key="6">
    <source>
        <dbReference type="SAM" id="Phobius"/>
    </source>
</evidence>
<dbReference type="GO" id="GO:0005886">
    <property type="term" value="C:plasma membrane"/>
    <property type="evidence" value="ECO:0007669"/>
    <property type="project" value="UniProtKB-SubCell"/>
</dbReference>
<keyword evidence="5 6" id="KW-0472">Membrane</keyword>
<feature type="transmembrane region" description="Helical" evidence="6">
    <location>
        <begin position="298"/>
        <end position="316"/>
    </location>
</feature>
<dbReference type="PANTHER" id="PTHR23513">
    <property type="entry name" value="INTEGRAL MEMBRANE EFFLUX PROTEIN-RELATED"/>
    <property type="match status" value="1"/>
</dbReference>
<dbReference type="Pfam" id="PF07690">
    <property type="entry name" value="MFS_1"/>
    <property type="match status" value="1"/>
</dbReference>
<dbReference type="EMBL" id="JADOUF010000001">
    <property type="protein sequence ID" value="MBG6138312.1"/>
    <property type="molecule type" value="Genomic_DNA"/>
</dbReference>
<dbReference type="CDD" id="cd06173">
    <property type="entry name" value="MFS_MefA_like"/>
    <property type="match status" value="1"/>
</dbReference>
<dbReference type="AlphaFoldDB" id="A0A8J7KR95"/>
<keyword evidence="2" id="KW-1003">Cell membrane</keyword>
<feature type="transmembrane region" description="Helical" evidence="6">
    <location>
        <begin position="401"/>
        <end position="420"/>
    </location>
</feature>
<name>A0A8J7KR95_9ACTN</name>
<dbReference type="Proteomes" id="UP000622552">
    <property type="component" value="Unassembled WGS sequence"/>
</dbReference>
<proteinExistence type="predicted"/>
<feature type="transmembrane region" description="Helical" evidence="6">
    <location>
        <begin position="234"/>
        <end position="255"/>
    </location>
</feature>
<feature type="transmembrane region" description="Helical" evidence="6">
    <location>
        <begin position="82"/>
        <end position="100"/>
    </location>
</feature>
<gene>
    <name evidence="8" type="ORF">IW245_004506</name>
</gene>
<evidence type="ECO:0000313" key="8">
    <source>
        <dbReference type="EMBL" id="MBG6138312.1"/>
    </source>
</evidence>
<evidence type="ECO:0000259" key="7">
    <source>
        <dbReference type="PROSITE" id="PS50850"/>
    </source>
</evidence>